<accession>A0AAJ7TXA9</accession>
<evidence type="ECO:0000313" key="2">
    <source>
        <dbReference type="Proteomes" id="UP001318040"/>
    </source>
</evidence>
<dbReference type="CTD" id="147339"/>
<feature type="compositionally biased region" description="Polar residues" evidence="1">
    <location>
        <begin position="152"/>
        <end position="161"/>
    </location>
</feature>
<name>A0AAJ7TXA9_PETMA</name>
<keyword evidence="2" id="KW-1185">Reference proteome</keyword>
<dbReference type="AlphaFoldDB" id="A0AAJ7TXA9"/>
<feature type="compositionally biased region" description="Low complexity" evidence="1">
    <location>
        <begin position="177"/>
        <end position="192"/>
    </location>
</feature>
<protein>
    <submittedName>
        <fullName evidence="3">Homeotic protein female sterile-like isoform X1</fullName>
    </submittedName>
</protein>
<proteinExistence type="predicted"/>
<gene>
    <name evidence="3" type="primary">LOC116950606</name>
</gene>
<feature type="compositionally biased region" description="Low complexity" evidence="1">
    <location>
        <begin position="242"/>
        <end position="251"/>
    </location>
</feature>
<feature type="region of interest" description="Disordered" evidence="1">
    <location>
        <begin position="69"/>
        <end position="445"/>
    </location>
</feature>
<dbReference type="KEGG" id="pmrn:116950606"/>
<sequence>MGMGAARRACAVGNVNAAAGPARLGQRWTCDSSEGQRRGPWGSAFSLSQGFTEVSAEEGRAHVVTPAILRREEGEEERGGSMEPGCQPDTASVASGRGQKPWAERGDGATAEAAEVPACSVDAAPKRQGALANSQHAVPPLPAGSDMEVSQEESLPSSVAQATDDVRGAGESDAGCDSGSLSPSSSLQFGDSETGSSSEDNAAAAAAAAAATAAANDNGGETASRPSAAAARRGNDEDPTTPGRGSPSESSGGHRRPRRSRSESDPSAVASKKNRASGSPGKKVWLRRGPCQAQVSNAAGVAGAGGVGGGGGGGGGGGVGKRRSQQQKERLRELRRKREAAVQRKLASLPYSSSSSSSSSCSSSSSSTSRSSGGSDSDARGRVLSPAQPPLDGPPVVVYNDLSDSDSGVGKLAKKEARVASAGGEAGDQGSLALGMSTLGQDLGK</sequence>
<feature type="compositionally biased region" description="Low complexity" evidence="1">
    <location>
        <begin position="223"/>
        <end position="232"/>
    </location>
</feature>
<reference evidence="3" key="1">
    <citation type="submission" date="2025-08" db="UniProtKB">
        <authorList>
            <consortium name="RefSeq"/>
        </authorList>
    </citation>
    <scope>IDENTIFICATION</scope>
    <source>
        <tissue evidence="3">Sperm</tissue>
    </source>
</reference>
<dbReference type="RefSeq" id="XP_032824403.1">
    <property type="nucleotide sequence ID" value="XM_032968512.1"/>
</dbReference>
<dbReference type="Proteomes" id="UP001318040">
    <property type="component" value="Chromosome 40"/>
</dbReference>
<feature type="compositionally biased region" description="Low complexity" evidence="1">
    <location>
        <begin position="202"/>
        <end position="215"/>
    </location>
</feature>
<feature type="compositionally biased region" description="Gly residues" evidence="1">
    <location>
        <begin position="302"/>
        <end position="319"/>
    </location>
</feature>
<feature type="compositionally biased region" description="Low complexity" evidence="1">
    <location>
        <begin position="352"/>
        <end position="376"/>
    </location>
</feature>
<feature type="compositionally biased region" description="Basic and acidic residues" evidence="1">
    <location>
        <begin position="69"/>
        <end position="80"/>
    </location>
</feature>
<organism evidence="2 3">
    <name type="scientific">Petromyzon marinus</name>
    <name type="common">Sea lamprey</name>
    <dbReference type="NCBI Taxonomy" id="7757"/>
    <lineage>
        <taxon>Eukaryota</taxon>
        <taxon>Metazoa</taxon>
        <taxon>Chordata</taxon>
        <taxon>Craniata</taxon>
        <taxon>Vertebrata</taxon>
        <taxon>Cyclostomata</taxon>
        <taxon>Hyperoartia</taxon>
        <taxon>Petromyzontiformes</taxon>
        <taxon>Petromyzontidae</taxon>
        <taxon>Petromyzon</taxon>
    </lineage>
</organism>
<evidence type="ECO:0000256" key="1">
    <source>
        <dbReference type="SAM" id="MobiDB-lite"/>
    </source>
</evidence>
<evidence type="ECO:0000313" key="3">
    <source>
        <dbReference type="RefSeq" id="XP_032824403.1"/>
    </source>
</evidence>